<evidence type="ECO:0000313" key="1">
    <source>
        <dbReference type="EMBL" id="ARN84980.1"/>
    </source>
</evidence>
<keyword evidence="2" id="KW-1185">Reference proteome</keyword>
<dbReference type="RefSeq" id="WP_085784493.1">
    <property type="nucleotide sequence ID" value="NZ_CP008743.1"/>
</dbReference>
<proteinExistence type="predicted"/>
<name>A0A1W6N525_9PROT</name>
<dbReference type="KEGG" id="naf:GQ61_06415"/>
<protein>
    <submittedName>
        <fullName evidence="1">Uncharacterized protein</fullName>
    </submittedName>
</protein>
<accession>A0A1W6N525</accession>
<dbReference type="EMBL" id="CP008743">
    <property type="protein sequence ID" value="ARN84980.1"/>
    <property type="molecule type" value="Genomic_DNA"/>
</dbReference>
<gene>
    <name evidence="1" type="ORF">GQ61_06415</name>
</gene>
<dbReference type="OrthoDB" id="1437907at2"/>
<dbReference type="AlphaFoldDB" id="A0A1W6N525"/>
<evidence type="ECO:0000313" key="2">
    <source>
        <dbReference type="Proteomes" id="UP000237351"/>
    </source>
</evidence>
<dbReference type="Proteomes" id="UP000237351">
    <property type="component" value="Chromosome"/>
</dbReference>
<reference evidence="1 2" key="1">
    <citation type="submission" date="2014-06" db="EMBL/GenBank/DDBJ databases">
        <title>The genome of the endonuclear symbiont Nucleicultrix amoebiphila.</title>
        <authorList>
            <person name="Schulz F."/>
            <person name="Horn M."/>
        </authorList>
    </citation>
    <scope>NUCLEOTIDE SEQUENCE [LARGE SCALE GENOMIC DNA]</scope>
    <source>
        <strain evidence="1 2">FS5</strain>
    </source>
</reference>
<organism evidence="1 2">
    <name type="scientific">Candidatus Nucleicultrix amoebiphila FS5</name>
    <dbReference type="NCBI Taxonomy" id="1414854"/>
    <lineage>
        <taxon>Bacteria</taxon>
        <taxon>Pseudomonadati</taxon>
        <taxon>Pseudomonadota</taxon>
        <taxon>Alphaproteobacteria</taxon>
        <taxon>Holosporales</taxon>
        <taxon>Candidatus Nucleicultricaceae</taxon>
        <taxon>Candidatus Nucleicultrix</taxon>
    </lineage>
</organism>
<sequence length="201" mass="23226">MTLTLDKIYNNYRSVEADLRTLLMYVDLDKNNYQTDSAEIRKIVLSSCAMIEQSLNLVTNKLNTSIRKCSCSAASRIENYLRTNGFDLSILTPYIRPIYLTPWERGSLSSKKSCDCYQFDWWQVYNHIKHGKEAGEDKPFKAALDSVAALFSIVVFLTSGSRIDLFWNISDLLKIATKETPKYLNFYNTISTLENKIWQNK</sequence>